<dbReference type="EMBL" id="LAZR01051103">
    <property type="protein sequence ID" value="KKK85882.1"/>
    <property type="molecule type" value="Genomic_DNA"/>
</dbReference>
<dbReference type="PROSITE" id="PS00198">
    <property type="entry name" value="4FE4S_FER_1"/>
    <property type="match status" value="1"/>
</dbReference>
<dbReference type="AlphaFoldDB" id="A0A0F8YWS2"/>
<evidence type="ECO:0000259" key="1">
    <source>
        <dbReference type="PROSITE" id="PS51379"/>
    </source>
</evidence>
<dbReference type="InterPro" id="IPR017896">
    <property type="entry name" value="4Fe4S_Fe-S-bd"/>
</dbReference>
<reference evidence="2" key="1">
    <citation type="journal article" date="2015" name="Nature">
        <title>Complex archaea that bridge the gap between prokaryotes and eukaryotes.</title>
        <authorList>
            <person name="Spang A."/>
            <person name="Saw J.H."/>
            <person name="Jorgensen S.L."/>
            <person name="Zaremba-Niedzwiedzka K."/>
            <person name="Martijn J."/>
            <person name="Lind A.E."/>
            <person name="van Eijk R."/>
            <person name="Schleper C."/>
            <person name="Guy L."/>
            <person name="Ettema T.J."/>
        </authorList>
    </citation>
    <scope>NUCLEOTIDE SEQUENCE</scope>
</reference>
<sequence length="195" mass="21759">NVMLGGVLTDAMLEPDNPIEETVCDKCLICARVCPVEFVNKDRKEEVNVTIGGREYSYNKKHADLRCVIGCGGYTGISKNGKWSSWSTGRVILPDEDEKLPEILAQLRNDPANVTSNRNIAFGKRGVLDRPRENVKVTCNNCMTVCSGPLETRKKWMNLLFDSGVVELDEEGREVVIELDEQGNRTVRKAVTEVI</sequence>
<dbReference type="InterPro" id="IPR017900">
    <property type="entry name" value="4Fe4S_Fe_S_CS"/>
</dbReference>
<evidence type="ECO:0000313" key="2">
    <source>
        <dbReference type="EMBL" id="KKK85882.1"/>
    </source>
</evidence>
<dbReference type="PROSITE" id="PS51379">
    <property type="entry name" value="4FE4S_FER_2"/>
    <property type="match status" value="1"/>
</dbReference>
<name>A0A0F8YWS2_9ZZZZ</name>
<accession>A0A0F8YWS2</accession>
<protein>
    <recommendedName>
        <fullName evidence="1">4Fe-4S ferredoxin-type domain-containing protein</fullName>
    </recommendedName>
</protein>
<comment type="caution">
    <text evidence="2">The sequence shown here is derived from an EMBL/GenBank/DDBJ whole genome shotgun (WGS) entry which is preliminary data.</text>
</comment>
<proteinExistence type="predicted"/>
<gene>
    <name evidence="2" type="ORF">LCGC14_2768810</name>
</gene>
<organism evidence="2">
    <name type="scientific">marine sediment metagenome</name>
    <dbReference type="NCBI Taxonomy" id="412755"/>
    <lineage>
        <taxon>unclassified sequences</taxon>
        <taxon>metagenomes</taxon>
        <taxon>ecological metagenomes</taxon>
    </lineage>
</organism>
<feature type="domain" description="4Fe-4S ferredoxin-type" evidence="1">
    <location>
        <begin position="15"/>
        <end position="44"/>
    </location>
</feature>
<feature type="non-terminal residue" evidence="2">
    <location>
        <position position="1"/>
    </location>
</feature>